<reference evidence="6" key="1">
    <citation type="journal article" date="2021" name="Genome Biol. Evol.">
        <title>A High-Quality Reference Genome for a Parasitic Bivalve with Doubly Uniparental Inheritance (Bivalvia: Unionida).</title>
        <authorList>
            <person name="Smith C.H."/>
        </authorList>
    </citation>
    <scope>NUCLEOTIDE SEQUENCE</scope>
    <source>
        <strain evidence="6">CHS0354</strain>
    </source>
</reference>
<evidence type="ECO:0000256" key="2">
    <source>
        <dbReference type="ARBA" id="ARBA00022438"/>
    </source>
</evidence>
<dbReference type="GO" id="GO:0046912">
    <property type="term" value="F:acyltransferase activity, acyl groups converted into alkyl on transfer"/>
    <property type="evidence" value="ECO:0007669"/>
    <property type="project" value="InterPro"/>
</dbReference>
<gene>
    <name evidence="6" type="ORF">CHS0354_018352</name>
</gene>
<dbReference type="SUPFAM" id="SSF48256">
    <property type="entry name" value="Citrate synthase"/>
    <property type="match status" value="1"/>
</dbReference>
<dbReference type="GO" id="GO:0005737">
    <property type="term" value="C:cytoplasm"/>
    <property type="evidence" value="ECO:0007669"/>
    <property type="project" value="InterPro"/>
</dbReference>
<dbReference type="InterPro" id="IPR002020">
    <property type="entry name" value="Citrate_synthase"/>
</dbReference>
<proteinExistence type="inferred from homology"/>
<dbReference type="InterPro" id="IPR011356">
    <property type="entry name" value="Leucine_aapep/pepB"/>
</dbReference>
<dbReference type="AlphaFoldDB" id="A0AAE0TBL1"/>
<comment type="similarity">
    <text evidence="1">Belongs to the peptidase M17 family.</text>
</comment>
<dbReference type="Gene3D" id="2.20.28.60">
    <property type="match status" value="1"/>
</dbReference>
<protein>
    <recommendedName>
        <fullName evidence="5">Cytosol aminopeptidase domain-containing protein</fullName>
    </recommendedName>
</protein>
<dbReference type="InterPro" id="IPR043472">
    <property type="entry name" value="Macro_dom-like"/>
</dbReference>
<dbReference type="SUPFAM" id="SSF53187">
    <property type="entry name" value="Zn-dependent exopeptidases"/>
    <property type="match status" value="1"/>
</dbReference>
<organism evidence="6 7">
    <name type="scientific">Potamilus streckersoni</name>
    <dbReference type="NCBI Taxonomy" id="2493646"/>
    <lineage>
        <taxon>Eukaryota</taxon>
        <taxon>Metazoa</taxon>
        <taxon>Spiralia</taxon>
        <taxon>Lophotrochozoa</taxon>
        <taxon>Mollusca</taxon>
        <taxon>Bivalvia</taxon>
        <taxon>Autobranchia</taxon>
        <taxon>Heteroconchia</taxon>
        <taxon>Palaeoheterodonta</taxon>
        <taxon>Unionida</taxon>
        <taxon>Unionoidea</taxon>
        <taxon>Unionidae</taxon>
        <taxon>Ambleminae</taxon>
        <taxon>Lampsilini</taxon>
        <taxon>Potamilus</taxon>
    </lineage>
</organism>
<dbReference type="PROSITE" id="PS00631">
    <property type="entry name" value="CYTOSOL_AP"/>
    <property type="match status" value="1"/>
</dbReference>
<evidence type="ECO:0000256" key="4">
    <source>
        <dbReference type="ARBA" id="ARBA00022801"/>
    </source>
</evidence>
<dbReference type="PRINTS" id="PR00481">
    <property type="entry name" value="LAMNOPPTDASE"/>
</dbReference>
<dbReference type="Gene3D" id="3.40.220.10">
    <property type="entry name" value="Leucine Aminopeptidase, subunit E, domain 1"/>
    <property type="match status" value="1"/>
</dbReference>
<name>A0AAE0TBL1_9BIVA</name>
<dbReference type="EMBL" id="JAEAOA010001141">
    <property type="protein sequence ID" value="KAK3606758.1"/>
    <property type="molecule type" value="Genomic_DNA"/>
</dbReference>
<evidence type="ECO:0000313" key="7">
    <source>
        <dbReference type="Proteomes" id="UP001195483"/>
    </source>
</evidence>
<dbReference type="GO" id="GO:0006508">
    <property type="term" value="P:proteolysis"/>
    <property type="evidence" value="ECO:0007669"/>
    <property type="project" value="UniProtKB-KW"/>
</dbReference>
<dbReference type="Proteomes" id="UP001195483">
    <property type="component" value="Unassembled WGS sequence"/>
</dbReference>
<dbReference type="PANTHER" id="PTHR11963">
    <property type="entry name" value="LEUCINE AMINOPEPTIDASE-RELATED"/>
    <property type="match status" value="1"/>
</dbReference>
<dbReference type="Pfam" id="PF00883">
    <property type="entry name" value="Peptidase_M17"/>
    <property type="match status" value="1"/>
</dbReference>
<evidence type="ECO:0000256" key="1">
    <source>
        <dbReference type="ARBA" id="ARBA00009528"/>
    </source>
</evidence>
<dbReference type="Gene3D" id="3.40.630.10">
    <property type="entry name" value="Zn peptidases"/>
    <property type="match status" value="1"/>
</dbReference>
<evidence type="ECO:0000313" key="6">
    <source>
        <dbReference type="EMBL" id="KAK3606758.1"/>
    </source>
</evidence>
<comment type="caution">
    <text evidence="6">The sequence shown here is derived from an EMBL/GenBank/DDBJ whole genome shotgun (WGS) entry which is preliminary data.</text>
</comment>
<dbReference type="InterPro" id="IPR000819">
    <property type="entry name" value="Peptidase_M17_C"/>
</dbReference>
<reference evidence="6" key="3">
    <citation type="submission" date="2023-05" db="EMBL/GenBank/DDBJ databases">
        <authorList>
            <person name="Smith C.H."/>
        </authorList>
    </citation>
    <scope>NUCLEOTIDE SEQUENCE</scope>
    <source>
        <strain evidence="6">CHS0354</strain>
        <tissue evidence="6">Mantle</tissue>
    </source>
</reference>
<dbReference type="Gene3D" id="1.10.580.10">
    <property type="entry name" value="Citrate Synthase, domain 1"/>
    <property type="match status" value="1"/>
</dbReference>
<dbReference type="GO" id="GO:0030145">
    <property type="term" value="F:manganese ion binding"/>
    <property type="evidence" value="ECO:0007669"/>
    <property type="project" value="InterPro"/>
</dbReference>
<reference evidence="6" key="2">
    <citation type="journal article" date="2021" name="Genome Biol. Evol.">
        <title>Developing a high-quality reference genome for a parasitic bivalve with doubly uniparental inheritance (Bivalvia: Unionida).</title>
        <authorList>
            <person name="Smith C.H."/>
        </authorList>
    </citation>
    <scope>NUCLEOTIDE SEQUENCE</scope>
    <source>
        <strain evidence="6">CHS0354</strain>
        <tissue evidence="6">Mantle</tissue>
    </source>
</reference>
<dbReference type="PANTHER" id="PTHR11963:SF23">
    <property type="entry name" value="CYTOSOL AMINOPEPTIDASE"/>
    <property type="match status" value="1"/>
</dbReference>
<accession>A0AAE0TBL1</accession>
<keyword evidence="4" id="KW-0378">Hydrolase</keyword>
<dbReference type="InterPro" id="IPR016142">
    <property type="entry name" value="Citrate_synth-like_lrg_a-sub"/>
</dbReference>
<evidence type="ECO:0000259" key="5">
    <source>
        <dbReference type="PROSITE" id="PS00631"/>
    </source>
</evidence>
<evidence type="ECO:0000256" key="3">
    <source>
        <dbReference type="ARBA" id="ARBA00022670"/>
    </source>
</evidence>
<feature type="domain" description="Cytosol aminopeptidase" evidence="5">
    <location>
        <begin position="328"/>
        <end position="335"/>
    </location>
</feature>
<keyword evidence="7" id="KW-1185">Reference proteome</keyword>
<keyword evidence="2" id="KW-0031">Aminopeptidase</keyword>
<dbReference type="GO" id="GO:0070006">
    <property type="term" value="F:metalloaminopeptidase activity"/>
    <property type="evidence" value="ECO:0007669"/>
    <property type="project" value="InterPro"/>
</dbReference>
<dbReference type="CDD" id="cd00433">
    <property type="entry name" value="Peptidase_M17"/>
    <property type="match status" value="1"/>
</dbReference>
<keyword evidence="3" id="KW-0645">Protease</keyword>
<dbReference type="Pfam" id="PF00285">
    <property type="entry name" value="Citrate_synt"/>
    <property type="match status" value="1"/>
</dbReference>
<dbReference type="InterPro" id="IPR036969">
    <property type="entry name" value="Citrate_synthase_sf"/>
</dbReference>
<sequence length="618" mass="67236">MKTELSQKPVYKNGVYFFSCGGKSKNPALISECPAPLKSYLTAYLDAVASDSEKSRKIPADAIFSLFHPEMGRVVLASWDDTETGGGTAKIGGRVAKTLLKQKVSDANVIFPADKKYKPNDKSVFEFWTGFAKANYQLNKFTAHKGGGLVEKLNLYGAESSALKHIKAGEIIADAVHFARNTENTPGNLFRPSDFKKKQRGSPKNTALEKMGMGCFHAVAKGSSEKAYLNILKHSAKGASGTVMLVGKGLTFDSGGYSLKPAGSMEDMKFDKCGGAAVLAVMEAVARLKLKLNVIGLIPSSENLINGQAMKPGDIYTACNGKTVEVLNTDAEGRLILCDSIAYGIKKYKPDAVIDIATLTGACMVALGGYNAGLFSNDDKLADALFKSGENSGDRVWRLPMNAEYRKDIESTYADIKNVGGRGAGAITAAWFLREFVGDTPWAHIDIAGVDSDIKHVDYYPDKGATGFGLMSENAKLILQGKEYSLPVNIGTEQEVCVDISQLRNQSGAITMDNGFANTGSCFSSITYLDGEQGILRYRGYDVNELCEKSRFLEVCYLLLYGELPSQKDMDDFESNIKRHTMINEDYKRYFDVWPHSAHPMALLGSSIAGCLLFIRIH</sequence>